<feature type="transmembrane region" description="Helical" evidence="1">
    <location>
        <begin position="191"/>
        <end position="210"/>
    </location>
</feature>
<gene>
    <name evidence="2" type="ORF">H7E68_16875</name>
</gene>
<dbReference type="AlphaFoldDB" id="A0A7X0SF33"/>
<keyword evidence="1" id="KW-1133">Transmembrane helix</keyword>
<evidence type="ECO:0000313" key="3">
    <source>
        <dbReference type="Proteomes" id="UP000585258"/>
    </source>
</evidence>
<evidence type="ECO:0000256" key="1">
    <source>
        <dbReference type="SAM" id="Phobius"/>
    </source>
</evidence>
<dbReference type="EMBL" id="JACKWY010000013">
    <property type="protein sequence ID" value="MBB6716380.1"/>
    <property type="molecule type" value="Genomic_DNA"/>
</dbReference>
<organism evidence="2 3">
    <name type="scientific">Clostridium gasigenes</name>
    <dbReference type="NCBI Taxonomy" id="94869"/>
    <lineage>
        <taxon>Bacteria</taxon>
        <taxon>Bacillati</taxon>
        <taxon>Bacillota</taxon>
        <taxon>Clostridia</taxon>
        <taxon>Eubacteriales</taxon>
        <taxon>Clostridiaceae</taxon>
        <taxon>Clostridium</taxon>
    </lineage>
</organism>
<comment type="caution">
    <text evidence="2">The sequence shown here is derived from an EMBL/GenBank/DDBJ whole genome shotgun (WGS) entry which is preliminary data.</text>
</comment>
<evidence type="ECO:0000313" key="2">
    <source>
        <dbReference type="EMBL" id="MBB6716380.1"/>
    </source>
</evidence>
<dbReference type="RefSeq" id="WP_185165428.1">
    <property type="nucleotide sequence ID" value="NZ_JACKWY010000013.1"/>
</dbReference>
<reference evidence="2 3" key="1">
    <citation type="submission" date="2020-08" db="EMBL/GenBank/DDBJ databases">
        <title>Clostridia isolated from Swiss meat.</title>
        <authorList>
            <person name="Wambui J."/>
            <person name="Stevens M.J.A."/>
            <person name="Stephan R."/>
        </authorList>
    </citation>
    <scope>NUCLEOTIDE SEQUENCE [LARGE SCALE GENOMIC DNA]</scope>
    <source>
        <strain evidence="2 3">CM001</strain>
    </source>
</reference>
<accession>A0A7X0SF33</accession>
<sequence length="212" mass="24056">MYIDRLISYGLCKYVIENDKNPFLADNSTDNDDVNRLNYYKDLGLQKQNIEIQLTNRPYGCGGSVLFTKIYRDKESEEANNRAREHLQLGIDMITNPYDDKLKKLTKDLEAKMREVNHAIDSGIIKNIQVISIFAGIISLLFANIMGIKEFSSIGIIGVMTLNSSMVMAVFALILFSKVLVLGEKISLKDIFYCVVIILFNIIPIVLNFLCK</sequence>
<feature type="transmembrane region" description="Helical" evidence="1">
    <location>
        <begin position="130"/>
        <end position="148"/>
    </location>
</feature>
<keyword evidence="1" id="KW-0812">Transmembrane</keyword>
<dbReference type="Proteomes" id="UP000585258">
    <property type="component" value="Unassembled WGS sequence"/>
</dbReference>
<proteinExistence type="predicted"/>
<feature type="transmembrane region" description="Helical" evidence="1">
    <location>
        <begin position="154"/>
        <end position="179"/>
    </location>
</feature>
<protein>
    <submittedName>
        <fullName evidence="2">Uncharacterized protein</fullName>
    </submittedName>
</protein>
<name>A0A7X0SF33_9CLOT</name>
<keyword evidence="1" id="KW-0472">Membrane</keyword>